<comment type="caution">
    <text evidence="1">The sequence shown here is derived from an EMBL/GenBank/DDBJ whole genome shotgun (WGS) entry which is preliminary data.</text>
</comment>
<name>A0AA39NN53_9AGAR</name>
<proteinExistence type="predicted"/>
<gene>
    <name evidence="1" type="ORF">IW261DRAFT_1517968</name>
</gene>
<accession>A0AA39NN53</accession>
<dbReference type="EMBL" id="JAUEPR010000068">
    <property type="protein sequence ID" value="KAK0468696.1"/>
    <property type="molecule type" value="Genomic_DNA"/>
</dbReference>
<dbReference type="Proteomes" id="UP001175227">
    <property type="component" value="Unassembled WGS sequence"/>
</dbReference>
<dbReference type="AlphaFoldDB" id="A0AA39NN53"/>
<organism evidence="1 2">
    <name type="scientific">Armillaria novae-zelandiae</name>
    <dbReference type="NCBI Taxonomy" id="153914"/>
    <lineage>
        <taxon>Eukaryota</taxon>
        <taxon>Fungi</taxon>
        <taxon>Dikarya</taxon>
        <taxon>Basidiomycota</taxon>
        <taxon>Agaricomycotina</taxon>
        <taxon>Agaricomycetes</taxon>
        <taxon>Agaricomycetidae</taxon>
        <taxon>Agaricales</taxon>
        <taxon>Marasmiineae</taxon>
        <taxon>Physalacriaceae</taxon>
        <taxon>Armillaria</taxon>
    </lineage>
</organism>
<reference evidence="1" key="1">
    <citation type="submission" date="2023-06" db="EMBL/GenBank/DDBJ databases">
        <authorList>
            <consortium name="Lawrence Berkeley National Laboratory"/>
            <person name="Ahrendt S."/>
            <person name="Sahu N."/>
            <person name="Indic B."/>
            <person name="Wong-Bajracharya J."/>
            <person name="Merenyi Z."/>
            <person name="Ke H.-M."/>
            <person name="Monk M."/>
            <person name="Kocsube S."/>
            <person name="Drula E."/>
            <person name="Lipzen A."/>
            <person name="Balint B."/>
            <person name="Henrissat B."/>
            <person name="Andreopoulos B."/>
            <person name="Martin F.M."/>
            <person name="Harder C.B."/>
            <person name="Rigling D."/>
            <person name="Ford K.L."/>
            <person name="Foster G.D."/>
            <person name="Pangilinan J."/>
            <person name="Papanicolaou A."/>
            <person name="Barry K."/>
            <person name="LaButti K."/>
            <person name="Viragh M."/>
            <person name="Koriabine M."/>
            <person name="Yan M."/>
            <person name="Riley R."/>
            <person name="Champramary S."/>
            <person name="Plett K.L."/>
            <person name="Tsai I.J."/>
            <person name="Slot J."/>
            <person name="Sipos G."/>
            <person name="Plett J."/>
            <person name="Nagy L.G."/>
            <person name="Grigoriev I.V."/>
        </authorList>
    </citation>
    <scope>NUCLEOTIDE SEQUENCE</scope>
    <source>
        <strain evidence="1">ICMP 16352</strain>
    </source>
</reference>
<sequence>MPEQRRVLNGNPERKGSECERRVLGVLESSEVDLRMTDGVYEEEVYRELVVMIGEIPGVKGRSILKGRFYHGRAAMPRRPSIM</sequence>
<keyword evidence="2" id="KW-1185">Reference proteome</keyword>
<protein>
    <submittedName>
        <fullName evidence="1">Uncharacterized protein</fullName>
    </submittedName>
</protein>
<evidence type="ECO:0000313" key="1">
    <source>
        <dbReference type="EMBL" id="KAK0468696.1"/>
    </source>
</evidence>
<evidence type="ECO:0000313" key="2">
    <source>
        <dbReference type="Proteomes" id="UP001175227"/>
    </source>
</evidence>
<feature type="non-terminal residue" evidence="1">
    <location>
        <position position="83"/>
    </location>
</feature>